<dbReference type="AlphaFoldDB" id="A0A940WRE9"/>
<organism evidence="1 2">
    <name type="scientific">Halalkalibacter suaedae</name>
    <dbReference type="NCBI Taxonomy" id="2822140"/>
    <lineage>
        <taxon>Bacteria</taxon>
        <taxon>Bacillati</taxon>
        <taxon>Bacillota</taxon>
        <taxon>Bacilli</taxon>
        <taxon>Bacillales</taxon>
        <taxon>Bacillaceae</taxon>
        <taxon>Halalkalibacter</taxon>
    </lineage>
</organism>
<reference evidence="1" key="1">
    <citation type="submission" date="2021-03" db="EMBL/GenBank/DDBJ databases">
        <title>Bacillus suaedae sp. nov., isolated from Suaeda aralocaspica.</title>
        <authorList>
            <person name="Lei R.F.R."/>
        </authorList>
    </citation>
    <scope>NUCLEOTIDE SEQUENCE</scope>
    <source>
        <strain evidence="1">YZJH907-2</strain>
    </source>
</reference>
<gene>
    <name evidence="1" type="ORF">J7W16_08250</name>
</gene>
<dbReference type="RefSeq" id="WP_210596826.1">
    <property type="nucleotide sequence ID" value="NZ_JAGKSQ010000003.1"/>
</dbReference>
<comment type="caution">
    <text evidence="1">The sequence shown here is derived from an EMBL/GenBank/DDBJ whole genome shotgun (WGS) entry which is preliminary data.</text>
</comment>
<proteinExistence type="predicted"/>
<sequence length="162" mass="18446">MKIRMIELKELEVYEEEGEHKTRYINSKKVPAALTNHALMVGRNMGLLEGSLISDFAKLFGVNQQDIDEIQKNPERVAEYAHLLGGVDEIQCLKIIYLGCVGLNKNFEYTFEDFCLLYHEDLEQTMTRYGELIGDLALGQQKNNFAQGLVKSTGKKSKRGKK</sequence>
<name>A0A940WRE9_9BACI</name>
<keyword evidence="2" id="KW-1185">Reference proteome</keyword>
<evidence type="ECO:0000313" key="1">
    <source>
        <dbReference type="EMBL" id="MBP3951125.1"/>
    </source>
</evidence>
<dbReference type="Proteomes" id="UP000678228">
    <property type="component" value="Unassembled WGS sequence"/>
</dbReference>
<accession>A0A940WRE9</accession>
<dbReference type="EMBL" id="JAGKSQ010000003">
    <property type="protein sequence ID" value="MBP3951125.1"/>
    <property type="molecule type" value="Genomic_DNA"/>
</dbReference>
<evidence type="ECO:0000313" key="2">
    <source>
        <dbReference type="Proteomes" id="UP000678228"/>
    </source>
</evidence>
<protein>
    <submittedName>
        <fullName evidence="1">Uncharacterized protein</fullName>
    </submittedName>
</protein>